<dbReference type="EMBL" id="JAPHEH010000001">
    <property type="protein sequence ID" value="MDG4474899.1"/>
    <property type="molecule type" value="Genomic_DNA"/>
</dbReference>
<feature type="transmembrane region" description="Helical" evidence="8">
    <location>
        <begin position="12"/>
        <end position="34"/>
    </location>
</feature>
<reference evidence="9" key="2">
    <citation type="submission" date="2022-10" db="EMBL/GenBank/DDBJ databases">
        <authorList>
            <person name="Aronson H.S."/>
        </authorList>
    </citation>
    <scope>NUCLEOTIDE SEQUENCE</scope>
    <source>
        <strain evidence="9">RS19-109</strain>
    </source>
</reference>
<dbReference type="PANTHER" id="PTHR11058">
    <property type="entry name" value="NADH-UBIQUINONE OXIDOREDUCTASE CHAIN 3"/>
    <property type="match status" value="1"/>
</dbReference>
<gene>
    <name evidence="9" type="ORF">OLX77_01830</name>
</gene>
<dbReference type="GO" id="GO:0005886">
    <property type="term" value="C:plasma membrane"/>
    <property type="evidence" value="ECO:0007669"/>
    <property type="project" value="UniProtKB-SubCell"/>
</dbReference>
<keyword evidence="7" id="KW-0520">NAD</keyword>
<dbReference type="GO" id="GO:0030964">
    <property type="term" value="C:NADH dehydrogenase complex"/>
    <property type="evidence" value="ECO:0007669"/>
    <property type="project" value="TreeGrafter"/>
</dbReference>
<keyword evidence="6 8" id="KW-0472">Membrane</keyword>
<evidence type="ECO:0000256" key="1">
    <source>
        <dbReference type="ARBA" id="ARBA00004370"/>
    </source>
</evidence>
<comment type="caution">
    <text evidence="9">The sequence shown here is derived from an EMBL/GenBank/DDBJ whole genome shotgun (WGS) entry which is preliminary data.</text>
</comment>
<dbReference type="EC" id="7.1.1.-" evidence="7"/>
<keyword evidence="5 8" id="KW-1133">Transmembrane helix</keyword>
<dbReference type="PANTHER" id="PTHR11058:SF9">
    <property type="entry name" value="NADH-UBIQUINONE OXIDOREDUCTASE CHAIN 3"/>
    <property type="match status" value="1"/>
</dbReference>
<comment type="function">
    <text evidence="7">NDH-1 shuttles electrons from NADH, via FMN and iron-sulfur (Fe-S) centers, to quinones in the respiratory chain.</text>
</comment>
<comment type="similarity">
    <text evidence="2 7">Belongs to the complex I subunit 3 family.</text>
</comment>
<reference evidence="9" key="1">
    <citation type="journal article" date="2022" name="bioRxiv">
        <title>Thiovibrio frasassiensisgen. nov., sp. nov., an autotrophic, elemental sulfur disproportionating bacterium isolated from sulfidic karst sediment, and proposal of Thiovibrionaceae fam. nov.</title>
        <authorList>
            <person name="Aronson H."/>
            <person name="Thomas C."/>
            <person name="Bhattacharyya M."/>
            <person name="Eckstein S."/>
            <person name="Jensen S."/>
            <person name="Barco R."/>
            <person name="Macalady J."/>
            <person name="Amend J."/>
        </authorList>
    </citation>
    <scope>NUCLEOTIDE SEQUENCE</scope>
    <source>
        <strain evidence="9">RS19-109</strain>
    </source>
</reference>
<dbReference type="Gene3D" id="1.20.58.1610">
    <property type="entry name" value="NADH:ubiquinone/plastoquinone oxidoreductase, chain 3"/>
    <property type="match status" value="1"/>
</dbReference>
<keyword evidence="7" id="KW-0874">Quinone</keyword>
<comment type="subcellular location">
    <subcellularLocation>
        <location evidence="7">Cell membrane</location>
        <topology evidence="7">Multi-pass membrane protein</topology>
    </subcellularLocation>
    <subcellularLocation>
        <location evidence="1">Membrane</location>
    </subcellularLocation>
</comment>
<evidence type="ECO:0000256" key="7">
    <source>
        <dbReference type="RuleBase" id="RU003639"/>
    </source>
</evidence>
<dbReference type="AlphaFoldDB" id="A0A9X4MC59"/>
<keyword evidence="10" id="KW-1185">Reference proteome</keyword>
<accession>A0A9X4MC59</accession>
<evidence type="ECO:0000256" key="6">
    <source>
        <dbReference type="ARBA" id="ARBA00023136"/>
    </source>
</evidence>
<name>A0A9X4MC59_9BACT</name>
<evidence type="ECO:0000313" key="10">
    <source>
        <dbReference type="Proteomes" id="UP001154240"/>
    </source>
</evidence>
<keyword evidence="4 7" id="KW-0812">Transmembrane</keyword>
<dbReference type="GO" id="GO:0008137">
    <property type="term" value="F:NADH dehydrogenase (ubiquinone) activity"/>
    <property type="evidence" value="ECO:0007669"/>
    <property type="project" value="InterPro"/>
</dbReference>
<evidence type="ECO:0000313" key="9">
    <source>
        <dbReference type="EMBL" id="MDG4474899.1"/>
    </source>
</evidence>
<keyword evidence="3" id="KW-0813">Transport</keyword>
<comment type="catalytic activity">
    <reaction evidence="7">
        <text>a quinone + NADH + 5 H(+)(in) = a quinol + NAD(+) + 4 H(+)(out)</text>
        <dbReference type="Rhea" id="RHEA:57888"/>
        <dbReference type="ChEBI" id="CHEBI:15378"/>
        <dbReference type="ChEBI" id="CHEBI:24646"/>
        <dbReference type="ChEBI" id="CHEBI:57540"/>
        <dbReference type="ChEBI" id="CHEBI:57945"/>
        <dbReference type="ChEBI" id="CHEBI:132124"/>
    </reaction>
</comment>
<dbReference type="Proteomes" id="UP001154240">
    <property type="component" value="Unassembled WGS sequence"/>
</dbReference>
<evidence type="ECO:0000256" key="3">
    <source>
        <dbReference type="ARBA" id="ARBA00022448"/>
    </source>
</evidence>
<evidence type="ECO:0000256" key="4">
    <source>
        <dbReference type="ARBA" id="ARBA00022692"/>
    </source>
</evidence>
<feature type="transmembrane region" description="Helical" evidence="8">
    <location>
        <begin position="67"/>
        <end position="91"/>
    </location>
</feature>
<feature type="transmembrane region" description="Helical" evidence="8">
    <location>
        <begin position="106"/>
        <end position="125"/>
    </location>
</feature>
<dbReference type="InterPro" id="IPR038430">
    <property type="entry name" value="NDAH_ubi_oxred_su3_sf"/>
</dbReference>
<sequence>MEQQATLDILYVAAFFLGGLGFAVGPFIIALLLAPRTTRNTQGKTKQLIECGMEPIGDAWIRFGIVYYLYALMFVAFAVDILFLFPVALVYNRAGQAGFNIGDLRAFVEILIFVGILSLIIIYAWKKGVFKWERKIYNPR</sequence>
<dbReference type="RefSeq" id="WP_307631877.1">
    <property type="nucleotide sequence ID" value="NZ_JAPHEH010000001.1"/>
</dbReference>
<organism evidence="9 10">
    <name type="scientific">Thiovibrio frasassiensis</name>
    <dbReference type="NCBI Taxonomy" id="2984131"/>
    <lineage>
        <taxon>Bacteria</taxon>
        <taxon>Pseudomonadati</taxon>
        <taxon>Thermodesulfobacteriota</taxon>
        <taxon>Desulfobulbia</taxon>
        <taxon>Desulfobulbales</taxon>
        <taxon>Thiovibrionaceae</taxon>
        <taxon>Thiovibrio</taxon>
    </lineage>
</organism>
<evidence type="ECO:0000256" key="2">
    <source>
        <dbReference type="ARBA" id="ARBA00008472"/>
    </source>
</evidence>
<dbReference type="Pfam" id="PF00507">
    <property type="entry name" value="Oxidored_q4"/>
    <property type="match status" value="1"/>
</dbReference>
<dbReference type="GO" id="GO:0048038">
    <property type="term" value="F:quinone binding"/>
    <property type="evidence" value="ECO:0007669"/>
    <property type="project" value="UniProtKB-KW"/>
</dbReference>
<evidence type="ECO:0000256" key="8">
    <source>
        <dbReference type="SAM" id="Phobius"/>
    </source>
</evidence>
<evidence type="ECO:0000256" key="5">
    <source>
        <dbReference type="ARBA" id="ARBA00022989"/>
    </source>
</evidence>
<proteinExistence type="inferred from homology"/>
<protein>
    <recommendedName>
        <fullName evidence="7">NADH-quinone oxidoreductase subunit</fullName>
        <ecNumber evidence="7">7.1.1.-</ecNumber>
    </recommendedName>
</protein>
<dbReference type="InterPro" id="IPR000440">
    <property type="entry name" value="NADH_UbQ/plastoQ_OxRdtase_su3"/>
</dbReference>